<dbReference type="GO" id="GO:0050313">
    <property type="term" value="F:sulfur dioxygenase activity"/>
    <property type="evidence" value="ECO:0007669"/>
    <property type="project" value="InterPro"/>
</dbReference>
<feature type="domain" description="Rhodanese" evidence="3">
    <location>
        <begin position="16"/>
        <end position="124"/>
    </location>
</feature>
<dbReference type="InterPro" id="IPR044528">
    <property type="entry name" value="POD-like_MBL-fold"/>
</dbReference>
<proteinExistence type="predicted"/>
<dbReference type="Proteomes" id="UP000006794">
    <property type="component" value="Chromosome"/>
</dbReference>
<reference evidence="4 5" key="1">
    <citation type="journal article" date="2012" name="Stand. Genomic Sci.">
        <title>Complete genome sequence of Halopiger xanaduensis type strain (SH-6(T)).</title>
        <authorList>
            <person name="Anderson I."/>
            <person name="Tindall B.J."/>
            <person name="Rohde M."/>
            <person name="Lucas S."/>
            <person name="Han J."/>
            <person name="Lapidus A."/>
            <person name="Cheng J.F."/>
            <person name="Goodwin L."/>
            <person name="Pitluck S."/>
            <person name="Peters L."/>
            <person name="Pati A."/>
            <person name="Mikhailova N."/>
            <person name="Pagani I."/>
            <person name="Teshima H."/>
            <person name="Han C."/>
            <person name="Tapia R."/>
            <person name="Land M."/>
            <person name="Woyke T."/>
            <person name="Klenk H.P."/>
            <person name="Kyrpides N."/>
            <person name="Ivanova N."/>
        </authorList>
    </citation>
    <scope>NUCLEOTIDE SEQUENCE [LARGE SCALE GENOMIC DNA]</scope>
    <source>
        <strain evidence="5">DSM 18323 / JCM 14033 / SH-6</strain>
    </source>
</reference>
<dbReference type="EMBL" id="CP002839">
    <property type="protein sequence ID" value="AEH36637.1"/>
    <property type="molecule type" value="Genomic_DNA"/>
</dbReference>
<dbReference type="OrthoDB" id="9180at2157"/>
<dbReference type="HOGENOM" id="CLU_030571_7_2_2"/>
<dbReference type="PROSITE" id="PS50206">
    <property type="entry name" value="RHODANESE_3"/>
    <property type="match status" value="1"/>
</dbReference>
<dbReference type="Gene3D" id="3.40.250.10">
    <property type="entry name" value="Rhodanese-like domain"/>
    <property type="match status" value="1"/>
</dbReference>
<dbReference type="SUPFAM" id="SSF52821">
    <property type="entry name" value="Rhodanese/Cell cycle control phosphatase"/>
    <property type="match status" value="1"/>
</dbReference>
<evidence type="ECO:0000313" key="5">
    <source>
        <dbReference type="Proteomes" id="UP000006794"/>
    </source>
</evidence>
<organism evidence="4 5">
    <name type="scientific">Halopiger xanaduensis (strain DSM 18323 / JCM 14033 / SH-6)</name>
    <dbReference type="NCBI Taxonomy" id="797210"/>
    <lineage>
        <taxon>Archaea</taxon>
        <taxon>Methanobacteriati</taxon>
        <taxon>Methanobacteriota</taxon>
        <taxon>Stenosarchaea group</taxon>
        <taxon>Halobacteria</taxon>
        <taxon>Halobacteriales</taxon>
        <taxon>Natrialbaceae</taxon>
        <taxon>Halopiger</taxon>
    </lineage>
</organism>
<dbReference type="InterPro" id="IPR001307">
    <property type="entry name" value="Thiosulphate_STrfase_CS"/>
</dbReference>
<dbReference type="GeneID" id="10796974"/>
<keyword evidence="1" id="KW-0479">Metal-binding</keyword>
<evidence type="ECO:0000313" key="4">
    <source>
        <dbReference type="EMBL" id="AEH36637.1"/>
    </source>
</evidence>
<dbReference type="GO" id="GO:0046872">
    <property type="term" value="F:metal ion binding"/>
    <property type="evidence" value="ECO:0007669"/>
    <property type="project" value="UniProtKB-KW"/>
</dbReference>
<evidence type="ECO:0000256" key="1">
    <source>
        <dbReference type="ARBA" id="ARBA00022723"/>
    </source>
</evidence>
<name>F8D772_HALXS</name>
<dbReference type="eggNOG" id="arCOG02021">
    <property type="taxonomic scope" value="Archaea"/>
</dbReference>
<dbReference type="SUPFAM" id="SSF56281">
    <property type="entry name" value="Metallo-hydrolase/oxidoreductase"/>
    <property type="match status" value="1"/>
</dbReference>
<dbReference type="GO" id="GO:0070813">
    <property type="term" value="P:hydrogen sulfide metabolic process"/>
    <property type="evidence" value="ECO:0007669"/>
    <property type="project" value="TreeGrafter"/>
</dbReference>
<keyword evidence="5" id="KW-1185">Reference proteome</keyword>
<dbReference type="Pfam" id="PF00753">
    <property type="entry name" value="Lactamase_B"/>
    <property type="match status" value="1"/>
</dbReference>
<protein>
    <submittedName>
        <fullName evidence="4">Rhodanese-like protein</fullName>
    </submittedName>
</protein>
<feature type="region of interest" description="Disordered" evidence="2">
    <location>
        <begin position="271"/>
        <end position="298"/>
    </location>
</feature>
<dbReference type="CDD" id="cd00158">
    <property type="entry name" value="RHOD"/>
    <property type="match status" value="1"/>
</dbReference>
<feature type="region of interest" description="Disordered" evidence="2">
    <location>
        <begin position="388"/>
        <end position="409"/>
    </location>
</feature>
<dbReference type="SMART" id="SM00849">
    <property type="entry name" value="Lactamase_B"/>
    <property type="match status" value="1"/>
</dbReference>
<dbReference type="STRING" id="797210.Halxa_2012"/>
<dbReference type="InterPro" id="IPR001763">
    <property type="entry name" value="Rhodanese-like_dom"/>
</dbReference>
<dbReference type="InterPro" id="IPR036873">
    <property type="entry name" value="Rhodanese-like_dom_sf"/>
</dbReference>
<dbReference type="CDD" id="cd07724">
    <property type="entry name" value="POD-like_MBL-fold"/>
    <property type="match status" value="1"/>
</dbReference>
<dbReference type="InterPro" id="IPR001279">
    <property type="entry name" value="Metallo-B-lactamas"/>
</dbReference>
<dbReference type="PANTHER" id="PTHR43084">
    <property type="entry name" value="PERSULFIDE DIOXYGENASE ETHE1"/>
    <property type="match status" value="1"/>
</dbReference>
<dbReference type="RefSeq" id="WP_013879530.1">
    <property type="nucleotide sequence ID" value="NC_015666.1"/>
</dbReference>
<accession>F8D772</accession>
<dbReference type="SMART" id="SM00450">
    <property type="entry name" value="RHOD"/>
    <property type="match status" value="1"/>
</dbReference>
<dbReference type="GO" id="GO:0004792">
    <property type="term" value="F:thiosulfate-cyanide sulfurtransferase activity"/>
    <property type="evidence" value="ECO:0007669"/>
    <property type="project" value="InterPro"/>
</dbReference>
<dbReference type="PANTHER" id="PTHR43084:SF1">
    <property type="entry name" value="PERSULFIDE DIOXYGENASE ETHE1, MITOCHONDRIAL"/>
    <property type="match status" value="1"/>
</dbReference>
<dbReference type="InterPro" id="IPR051682">
    <property type="entry name" value="Mito_Persulfide_Diox"/>
</dbReference>
<evidence type="ECO:0000256" key="2">
    <source>
        <dbReference type="SAM" id="MobiDB-lite"/>
    </source>
</evidence>
<evidence type="ECO:0000259" key="3">
    <source>
        <dbReference type="PROSITE" id="PS50206"/>
    </source>
</evidence>
<gene>
    <name evidence="4" type="ordered locus">Halxa_2012</name>
</gene>
<dbReference type="InterPro" id="IPR036866">
    <property type="entry name" value="RibonucZ/Hydroxyglut_hydro"/>
</dbReference>
<dbReference type="AlphaFoldDB" id="F8D772"/>
<feature type="compositionally biased region" description="Basic and acidic residues" evidence="2">
    <location>
        <begin position="388"/>
        <end position="400"/>
    </location>
</feature>
<sequence length="409" mass="43639">MVTTLSADRLAELQDEGADFVLVDTRPADSYDSWHVPGAVHFPFGPEEELEGAEDRDGDVDEDDRLEDFQETVGDAERVITICAKGISSGNLATQLESATDEYDVHTVDGGMKGWSGVYDAVEVDVGDPGLTVVQVQRRATGCLGYVVGCAETGEAVVVDPTDDVDEFEVAAEEAGLTIVGVIDTHVHADHISGGRDLADSLDVPYYLGARADERGVEYEYTPLERNEVLAVGDRELKALFAPGHTSEMVALLVDDAAVLTADTLHVASTGRTELEFSEGSEAPRASNDSSGETAREGEEGAKMLYETLHRTILAEPEGIAVLPGHVAVTDGGEFDHGSPGEPIATTIRDARAEIDLLGLAEDAFVERMADAGEKPSNYEAIIDINRGRTDAPPEDRTELELGPNHCSA</sequence>
<dbReference type="KEGG" id="hxa:Halxa_2012"/>
<dbReference type="Gene3D" id="3.60.15.10">
    <property type="entry name" value="Ribonuclease Z/Hydroxyacylglutathione hydrolase-like"/>
    <property type="match status" value="1"/>
</dbReference>
<dbReference type="Pfam" id="PF00581">
    <property type="entry name" value="Rhodanese"/>
    <property type="match status" value="1"/>
</dbReference>
<dbReference type="eggNOG" id="arCOG00517">
    <property type="taxonomic scope" value="Archaea"/>
</dbReference>
<dbReference type="PROSITE" id="PS00380">
    <property type="entry name" value="RHODANESE_1"/>
    <property type="match status" value="1"/>
</dbReference>
<dbReference type="GO" id="GO:0006749">
    <property type="term" value="P:glutathione metabolic process"/>
    <property type="evidence" value="ECO:0007669"/>
    <property type="project" value="InterPro"/>
</dbReference>